<evidence type="ECO:0000256" key="6">
    <source>
        <dbReference type="SAM" id="Phobius"/>
    </source>
</evidence>
<evidence type="ECO:0000256" key="1">
    <source>
        <dbReference type="ARBA" id="ARBA00004167"/>
    </source>
</evidence>
<dbReference type="EMBL" id="FQUQ01000002">
    <property type="protein sequence ID" value="SHF36849.1"/>
    <property type="molecule type" value="Genomic_DNA"/>
</dbReference>
<dbReference type="STRING" id="288992.SAMN04488522_102998"/>
<dbReference type="PANTHER" id="PTHR30386:SF26">
    <property type="entry name" value="TRANSPORT PROTEIN COMB"/>
    <property type="match status" value="1"/>
</dbReference>
<dbReference type="Pfam" id="PF25954">
    <property type="entry name" value="Beta-barrel_RND_2"/>
    <property type="match status" value="1"/>
</dbReference>
<evidence type="ECO:0000256" key="2">
    <source>
        <dbReference type="ARBA" id="ARBA00022692"/>
    </source>
</evidence>
<evidence type="ECO:0000313" key="9">
    <source>
        <dbReference type="EMBL" id="SHF36849.1"/>
    </source>
</evidence>
<dbReference type="Pfam" id="PF25917">
    <property type="entry name" value="BSH_RND"/>
    <property type="match status" value="1"/>
</dbReference>
<reference evidence="10" key="1">
    <citation type="submission" date="2016-11" db="EMBL/GenBank/DDBJ databases">
        <authorList>
            <person name="Varghese N."/>
            <person name="Submissions S."/>
        </authorList>
    </citation>
    <scope>NUCLEOTIDE SEQUENCE [LARGE SCALE GENOMIC DNA]</scope>
    <source>
        <strain evidence="10">DSM 16990</strain>
    </source>
</reference>
<dbReference type="InterPro" id="IPR050739">
    <property type="entry name" value="MFP"/>
</dbReference>
<proteinExistence type="predicted"/>
<evidence type="ECO:0000313" key="10">
    <source>
        <dbReference type="Proteomes" id="UP000184287"/>
    </source>
</evidence>
<dbReference type="AlphaFoldDB" id="A0A1M5B310"/>
<name>A0A1M5B310_9SPHI</name>
<dbReference type="InterPro" id="IPR058792">
    <property type="entry name" value="Beta-barrel_RND_2"/>
</dbReference>
<evidence type="ECO:0000259" key="8">
    <source>
        <dbReference type="Pfam" id="PF25954"/>
    </source>
</evidence>
<evidence type="ECO:0000259" key="7">
    <source>
        <dbReference type="Pfam" id="PF25917"/>
    </source>
</evidence>
<dbReference type="OrthoDB" id="9811754at2"/>
<feature type="coiled-coil region" evidence="5">
    <location>
        <begin position="86"/>
        <end position="148"/>
    </location>
</feature>
<dbReference type="Proteomes" id="UP000184287">
    <property type="component" value="Unassembled WGS sequence"/>
</dbReference>
<dbReference type="InterPro" id="IPR058625">
    <property type="entry name" value="MdtA-like_BSH"/>
</dbReference>
<organism evidence="9 10">
    <name type="scientific">Pedobacter caeni</name>
    <dbReference type="NCBI Taxonomy" id="288992"/>
    <lineage>
        <taxon>Bacteria</taxon>
        <taxon>Pseudomonadati</taxon>
        <taxon>Bacteroidota</taxon>
        <taxon>Sphingobacteriia</taxon>
        <taxon>Sphingobacteriales</taxon>
        <taxon>Sphingobacteriaceae</taxon>
        <taxon>Pedobacter</taxon>
    </lineage>
</organism>
<dbReference type="RefSeq" id="WP_073231209.1">
    <property type="nucleotide sequence ID" value="NZ_FQUQ01000002.1"/>
</dbReference>
<evidence type="ECO:0000256" key="5">
    <source>
        <dbReference type="SAM" id="Coils"/>
    </source>
</evidence>
<keyword evidence="2 6" id="KW-0812">Transmembrane</keyword>
<feature type="domain" description="CusB-like beta-barrel" evidence="8">
    <location>
        <begin position="256"/>
        <end position="298"/>
    </location>
</feature>
<protein>
    <submittedName>
        <fullName evidence="9">Membrane fusion protein, multidrug efflux system</fullName>
    </submittedName>
</protein>
<gene>
    <name evidence="9" type="ORF">SAMN04488522_102998</name>
</gene>
<evidence type="ECO:0000256" key="3">
    <source>
        <dbReference type="ARBA" id="ARBA00022989"/>
    </source>
</evidence>
<dbReference type="GO" id="GO:0016020">
    <property type="term" value="C:membrane"/>
    <property type="evidence" value="ECO:0007669"/>
    <property type="project" value="UniProtKB-SubCell"/>
</dbReference>
<sequence length="350" mass="39165">MDHKNHKTDKIVIAGTKIIGIIMACGLIVWGTSLLFAMFKYEETNDAQVEEYVNPVNAKVGGYISKIYFQENQEVNAGDTLVLIDNSEYNIQKEESAAALENAKSQIGILEANEQTLRSNAEVSKSQIDAARAKMNRQQAEFQRYKNLLEQESVTQQHFDNVKTALDIATSEYQTMLNTHKVSLSKINDVKAQKISALTEVKRRQYVWSRNELESGYTVITAPYKGRVGKKNIQEGQLVQPGQTMTFILNEEGGKWIVANFKETQIGTFKAGQKASITVDAFPGQKFNGEIESISPATGSRYSLLPPDNATGNFVKIIQRIPIRIRLTDQRLKISMLSAGMNANVYIDKE</sequence>
<dbReference type="PANTHER" id="PTHR30386">
    <property type="entry name" value="MEMBRANE FUSION SUBUNIT OF EMRAB-TOLC MULTIDRUG EFFLUX PUMP"/>
    <property type="match status" value="1"/>
</dbReference>
<dbReference type="SUPFAM" id="SSF111369">
    <property type="entry name" value="HlyD-like secretion proteins"/>
    <property type="match status" value="2"/>
</dbReference>
<keyword evidence="5" id="KW-0175">Coiled coil</keyword>
<evidence type="ECO:0000256" key="4">
    <source>
        <dbReference type="ARBA" id="ARBA00023136"/>
    </source>
</evidence>
<feature type="transmembrane region" description="Helical" evidence="6">
    <location>
        <begin position="12"/>
        <end position="39"/>
    </location>
</feature>
<keyword evidence="10" id="KW-1185">Reference proteome</keyword>
<dbReference type="Gene3D" id="2.40.30.170">
    <property type="match status" value="1"/>
</dbReference>
<keyword evidence="4 6" id="KW-0472">Membrane</keyword>
<keyword evidence="3 6" id="KW-1133">Transmembrane helix</keyword>
<feature type="domain" description="Multidrug resistance protein MdtA-like barrel-sandwich hybrid" evidence="7">
    <location>
        <begin position="56"/>
        <end position="249"/>
    </location>
</feature>
<dbReference type="Gene3D" id="2.40.50.100">
    <property type="match status" value="1"/>
</dbReference>
<dbReference type="GO" id="GO:0055085">
    <property type="term" value="P:transmembrane transport"/>
    <property type="evidence" value="ECO:0007669"/>
    <property type="project" value="InterPro"/>
</dbReference>
<comment type="subcellular location">
    <subcellularLocation>
        <location evidence="1">Membrane</location>
        <topology evidence="1">Single-pass membrane protein</topology>
    </subcellularLocation>
</comment>
<accession>A0A1M5B310</accession>